<accession>A0A8J8NZC5</accession>
<evidence type="ECO:0000313" key="1">
    <source>
        <dbReference type="EMBL" id="TNV83115.1"/>
    </source>
</evidence>
<dbReference type="AlphaFoldDB" id="A0A8J8NZC5"/>
<dbReference type="EMBL" id="RRYP01004158">
    <property type="protein sequence ID" value="TNV83115.1"/>
    <property type="molecule type" value="Genomic_DNA"/>
</dbReference>
<comment type="caution">
    <text evidence="1">The sequence shown here is derived from an EMBL/GenBank/DDBJ whole genome shotgun (WGS) entry which is preliminary data.</text>
</comment>
<organism evidence="1 2">
    <name type="scientific">Halteria grandinella</name>
    <dbReference type="NCBI Taxonomy" id="5974"/>
    <lineage>
        <taxon>Eukaryota</taxon>
        <taxon>Sar</taxon>
        <taxon>Alveolata</taxon>
        <taxon>Ciliophora</taxon>
        <taxon>Intramacronucleata</taxon>
        <taxon>Spirotrichea</taxon>
        <taxon>Stichotrichia</taxon>
        <taxon>Sporadotrichida</taxon>
        <taxon>Halteriidae</taxon>
        <taxon>Halteria</taxon>
    </lineage>
</organism>
<proteinExistence type="predicted"/>
<keyword evidence="2" id="KW-1185">Reference proteome</keyword>
<reference evidence="1" key="1">
    <citation type="submission" date="2019-06" db="EMBL/GenBank/DDBJ databases">
        <authorList>
            <person name="Zheng W."/>
        </authorList>
    </citation>
    <scope>NUCLEOTIDE SEQUENCE</scope>
    <source>
        <strain evidence="1">QDHG01</strain>
    </source>
</reference>
<gene>
    <name evidence="1" type="ORF">FGO68_gene17209</name>
</gene>
<sequence length="759" mass="89435">MRQYLIFRCKEKDYRENRVEIRLGNVEDIAMVYLNLRRKRPMNYMLITNKMDDLLKFLQKTHDKYRNLIRVSGVDIRMPIDFSVKCYSLDFREAINYYFVTLDIKELKVDLTPAYRGNRVIYQMERGLRSALAIDLYSLKSLDCVKIRAYDVLAQCRIGWSGEGTLEGWPRLDRKDEELVQMQIKRAQRMIDLENTKHQQSQMLYYQNYKWVPENSKSSLFGIFSNAGFPMPQIEPEQSDDPFVFQKQLESAQTKQSLAKLQFTMKLIIREDEADILLVLPYANIKHLILKCYCDLDVQHILALSKFQKVTYAFVKNESWVINNSLLMRSMPRSIHVYKHSIHDVKTLRTFLLIKNFRNVHYMNPNHPLELRISNLKTLCYLRQVFVPGVKSVRLIMNFKFGEHVADETILEAKKAYDDQRLKRDAQYSTGLHIQLHGDLDWKLACLMLFIFSGSTCLNFMGRINIDHTLTEETIQNFNDLCQIPSTLDISFQQLIAHHNCQGLAQVLTNFFGKQKKTVTIQKLVLNENHTDSVNDFLQALKDIRSLDKVREINMKSKNLSARPIQEAIDIKQQLIQFKQQERADDDDNISPEGYELQMELIRKQQVEYTQRELIPMLLSLLSQASGLEKLKLLDSRISLPSITDCIKGLKYLKKFKRQIRDVRDFIEDQHALYRELLNEERHPMLQEIDIYYINGDQDKADDQIIYIFNEIERTKKVFITFQNVKSCWKLQLQLTSPEKFFTIKAGFENLPKLESIKL</sequence>
<protein>
    <submittedName>
        <fullName evidence="1">Uncharacterized protein</fullName>
    </submittedName>
</protein>
<name>A0A8J8NZC5_HALGN</name>
<evidence type="ECO:0000313" key="2">
    <source>
        <dbReference type="Proteomes" id="UP000785679"/>
    </source>
</evidence>
<dbReference type="Proteomes" id="UP000785679">
    <property type="component" value="Unassembled WGS sequence"/>
</dbReference>